<gene>
    <name evidence="1" type="ORF">EPK99_01200</name>
</gene>
<proteinExistence type="predicted"/>
<dbReference type="SUPFAM" id="SSF54427">
    <property type="entry name" value="NTF2-like"/>
    <property type="match status" value="1"/>
</dbReference>
<dbReference type="Proteomes" id="UP000287687">
    <property type="component" value="Unassembled WGS sequence"/>
</dbReference>
<name>A0A3S3RXR0_9HYPH</name>
<dbReference type="EMBL" id="SBIP01000001">
    <property type="protein sequence ID" value="RWX80983.1"/>
    <property type="molecule type" value="Genomic_DNA"/>
</dbReference>
<accession>A0A3S3RXR0</accession>
<comment type="caution">
    <text evidence="1">The sequence shown here is derived from an EMBL/GenBank/DDBJ whole genome shotgun (WGS) entry which is preliminary data.</text>
</comment>
<evidence type="ECO:0000313" key="2">
    <source>
        <dbReference type="Proteomes" id="UP000287687"/>
    </source>
</evidence>
<reference evidence="1 2" key="1">
    <citation type="submission" date="2019-01" db="EMBL/GenBank/DDBJ databases">
        <title>The draft genome of Rhizobium sp. 24NR.</title>
        <authorList>
            <person name="Liu L."/>
            <person name="Liang L."/>
            <person name="Shi S."/>
            <person name="Xu L."/>
            <person name="Wang X."/>
            <person name="Li L."/>
            <person name="Zhang X."/>
        </authorList>
    </citation>
    <scope>NUCLEOTIDE SEQUENCE [LARGE SCALE GENOMIC DNA]</scope>
    <source>
        <strain evidence="1 2">24NR</strain>
    </source>
</reference>
<dbReference type="AlphaFoldDB" id="A0A3S3RXR0"/>
<evidence type="ECO:0000313" key="1">
    <source>
        <dbReference type="EMBL" id="RWX80983.1"/>
    </source>
</evidence>
<sequence>MEEQSVRKALDHHWKASDASDFVVEHEIYDEDAILDYPQSGERIRGRSNILSSRAAQPNTKRFIVRRVIGDGNLWVTELILTYDGIPSYVVSIMEFRRELVVHETQYFSDGFEPSPSRAHLVEKLLAD</sequence>
<dbReference type="Gene3D" id="3.10.450.50">
    <property type="match status" value="1"/>
</dbReference>
<protein>
    <submittedName>
        <fullName evidence="1">Nuclear transport factor 2 family protein</fullName>
    </submittedName>
</protein>
<dbReference type="RefSeq" id="WP_128440810.1">
    <property type="nucleotide sequence ID" value="NZ_SBIP01000001.1"/>
</dbReference>
<keyword evidence="2" id="KW-1185">Reference proteome</keyword>
<dbReference type="OrthoDB" id="117872at2"/>
<dbReference type="InterPro" id="IPR032710">
    <property type="entry name" value="NTF2-like_dom_sf"/>
</dbReference>
<organism evidence="1 2">
    <name type="scientific">Neorhizobium lilium</name>
    <dbReference type="NCBI Taxonomy" id="2503024"/>
    <lineage>
        <taxon>Bacteria</taxon>
        <taxon>Pseudomonadati</taxon>
        <taxon>Pseudomonadota</taxon>
        <taxon>Alphaproteobacteria</taxon>
        <taxon>Hyphomicrobiales</taxon>
        <taxon>Rhizobiaceae</taxon>
        <taxon>Rhizobium/Agrobacterium group</taxon>
        <taxon>Neorhizobium</taxon>
    </lineage>
</organism>